<reference evidence="10" key="1">
    <citation type="submission" date="2023-10" db="EMBL/GenBank/DDBJ databases">
        <title>Chromosome-level genome of the transformable northern wattle, Acacia crassicarpa.</title>
        <authorList>
            <person name="Massaro I."/>
            <person name="Sinha N.R."/>
            <person name="Poethig S."/>
            <person name="Leichty A.R."/>
        </authorList>
    </citation>
    <scope>NUCLEOTIDE SEQUENCE</scope>
    <source>
        <strain evidence="10">Acra3RX</strain>
        <tissue evidence="10">Leaf</tissue>
    </source>
</reference>
<dbReference type="Pfam" id="PF14541">
    <property type="entry name" value="TAXi_C"/>
    <property type="match status" value="1"/>
</dbReference>
<dbReference type="Proteomes" id="UP001293593">
    <property type="component" value="Unassembled WGS sequence"/>
</dbReference>
<dbReference type="InterPro" id="IPR051708">
    <property type="entry name" value="Plant_Aspart_Prot_A1"/>
</dbReference>
<dbReference type="GO" id="GO:0006508">
    <property type="term" value="P:proteolysis"/>
    <property type="evidence" value="ECO:0007669"/>
    <property type="project" value="UniProtKB-KW"/>
</dbReference>
<feature type="domain" description="Peptidase A1" evidence="9">
    <location>
        <begin position="88"/>
        <end position="460"/>
    </location>
</feature>
<keyword evidence="2 7" id="KW-0645">Protease</keyword>
<evidence type="ECO:0000313" key="10">
    <source>
        <dbReference type="EMBL" id="KAK4272684.1"/>
    </source>
</evidence>
<evidence type="ECO:0000256" key="6">
    <source>
        <dbReference type="PIRSR" id="PIRSR601461-1"/>
    </source>
</evidence>
<feature type="chain" id="PRO_5042074259" description="Peptidase A1 domain-containing protein" evidence="8">
    <location>
        <begin position="23"/>
        <end position="468"/>
    </location>
</feature>
<dbReference type="FunFam" id="2.40.70.10:FF:000120">
    <property type="entry name" value="Aspartic proteinase nepenthesin-2"/>
    <property type="match status" value="1"/>
</dbReference>
<keyword evidence="3 7" id="KW-0064">Aspartyl protease</keyword>
<dbReference type="FunFam" id="2.40.70.10:FF:000034">
    <property type="entry name" value="Aspartyl protease family protein"/>
    <property type="match status" value="1"/>
</dbReference>
<keyword evidence="5" id="KW-0325">Glycoprotein</keyword>
<evidence type="ECO:0000256" key="3">
    <source>
        <dbReference type="ARBA" id="ARBA00022750"/>
    </source>
</evidence>
<feature type="active site" evidence="6">
    <location>
        <position position="106"/>
    </location>
</feature>
<dbReference type="PROSITE" id="PS00141">
    <property type="entry name" value="ASP_PROTEASE"/>
    <property type="match status" value="1"/>
</dbReference>
<gene>
    <name evidence="10" type="ORF">QN277_021203</name>
</gene>
<sequence length="468" mass="50696">MASSHILSFLCLFSVIIPFTSSSSSSPDTITISLSPLSTPHPSSDLFETLQALSSATRNRAHRLKHQHSNTKPPLIKTQAYPKSYGGYSIHLNFGTPSQTLPFVLDTGSSLVWLPCTSRYLCSKCSFPKIDPAKIPKFIPKDSSSSKIVGCQNPKCSWIFGSDVQSRCQNCKPNSRNCSQICPAYLIQYGLGSTAGVLLLENLDFPGKTVPDFLVGCSILSTRQPAGIAGFGRGLESLPSQMGLTRFSYCLQSHRFDDSSKSGELILHSATSKANTNGLSYAPFQPSPAAKNSAFRQYYYITLRKVIVGGKQVKIPHKLLQPDSQGNGGCIVDSGSTFTFMERPVFDLVAQEFGRQMGNYSRARDVETQSGLTPCYVISSDKSASFPELTFQFKGGDKMVLPPKNYFSSVGKSGAACLTIVSDSVAGPAVAGGPAIILGNYQQQDFHVEYDLENNRLGFRPQSCGKST</sequence>
<name>A0AAE1JRA8_9FABA</name>
<organism evidence="10 11">
    <name type="scientific">Acacia crassicarpa</name>
    <name type="common">northern wattle</name>
    <dbReference type="NCBI Taxonomy" id="499986"/>
    <lineage>
        <taxon>Eukaryota</taxon>
        <taxon>Viridiplantae</taxon>
        <taxon>Streptophyta</taxon>
        <taxon>Embryophyta</taxon>
        <taxon>Tracheophyta</taxon>
        <taxon>Spermatophyta</taxon>
        <taxon>Magnoliopsida</taxon>
        <taxon>eudicotyledons</taxon>
        <taxon>Gunneridae</taxon>
        <taxon>Pentapetalae</taxon>
        <taxon>rosids</taxon>
        <taxon>fabids</taxon>
        <taxon>Fabales</taxon>
        <taxon>Fabaceae</taxon>
        <taxon>Caesalpinioideae</taxon>
        <taxon>mimosoid clade</taxon>
        <taxon>Acacieae</taxon>
        <taxon>Acacia</taxon>
    </lineage>
</organism>
<dbReference type="PANTHER" id="PTHR47967:SF36">
    <property type="entry name" value="PEPTIDASE A1 DOMAIN-CONTAINING PROTEIN"/>
    <property type="match status" value="1"/>
</dbReference>
<keyword evidence="4 7" id="KW-0378">Hydrolase</keyword>
<dbReference type="EMBL" id="JAWXYG010000005">
    <property type="protein sequence ID" value="KAK4272684.1"/>
    <property type="molecule type" value="Genomic_DNA"/>
</dbReference>
<keyword evidence="11" id="KW-1185">Reference proteome</keyword>
<dbReference type="PANTHER" id="PTHR47967">
    <property type="entry name" value="OS07G0603500 PROTEIN-RELATED"/>
    <property type="match status" value="1"/>
</dbReference>
<comment type="similarity">
    <text evidence="1 7">Belongs to the peptidase A1 family.</text>
</comment>
<evidence type="ECO:0000256" key="4">
    <source>
        <dbReference type="ARBA" id="ARBA00022801"/>
    </source>
</evidence>
<dbReference type="GO" id="GO:0005576">
    <property type="term" value="C:extracellular region"/>
    <property type="evidence" value="ECO:0007669"/>
    <property type="project" value="TreeGrafter"/>
</dbReference>
<dbReference type="PROSITE" id="PS51767">
    <property type="entry name" value="PEPTIDASE_A1"/>
    <property type="match status" value="1"/>
</dbReference>
<dbReference type="InterPro" id="IPR021109">
    <property type="entry name" value="Peptidase_aspartic_dom_sf"/>
</dbReference>
<evidence type="ECO:0000313" key="11">
    <source>
        <dbReference type="Proteomes" id="UP001293593"/>
    </source>
</evidence>
<dbReference type="InterPro" id="IPR001461">
    <property type="entry name" value="Aspartic_peptidase_A1"/>
</dbReference>
<evidence type="ECO:0000256" key="5">
    <source>
        <dbReference type="ARBA" id="ARBA00023180"/>
    </source>
</evidence>
<protein>
    <recommendedName>
        <fullName evidence="9">Peptidase A1 domain-containing protein</fullName>
    </recommendedName>
</protein>
<evidence type="ECO:0000256" key="8">
    <source>
        <dbReference type="SAM" id="SignalP"/>
    </source>
</evidence>
<dbReference type="PRINTS" id="PR00792">
    <property type="entry name" value="PEPSIN"/>
</dbReference>
<dbReference type="CDD" id="cd05476">
    <property type="entry name" value="pepsin_A_like_plant"/>
    <property type="match status" value="1"/>
</dbReference>
<dbReference type="InterPro" id="IPR033121">
    <property type="entry name" value="PEPTIDASE_A1"/>
</dbReference>
<dbReference type="InterPro" id="IPR034161">
    <property type="entry name" value="Pepsin-like_plant"/>
</dbReference>
<dbReference type="Gene3D" id="2.40.70.10">
    <property type="entry name" value="Acid Proteases"/>
    <property type="match status" value="2"/>
</dbReference>
<comment type="caution">
    <text evidence="10">The sequence shown here is derived from an EMBL/GenBank/DDBJ whole genome shotgun (WGS) entry which is preliminary data.</text>
</comment>
<keyword evidence="8" id="KW-0732">Signal</keyword>
<dbReference type="GO" id="GO:0004190">
    <property type="term" value="F:aspartic-type endopeptidase activity"/>
    <property type="evidence" value="ECO:0007669"/>
    <property type="project" value="UniProtKB-KW"/>
</dbReference>
<proteinExistence type="inferred from homology"/>
<feature type="active site" evidence="6">
    <location>
        <position position="333"/>
    </location>
</feature>
<dbReference type="InterPro" id="IPR032799">
    <property type="entry name" value="TAXi_C"/>
</dbReference>
<dbReference type="SUPFAM" id="SSF50630">
    <property type="entry name" value="Acid proteases"/>
    <property type="match status" value="1"/>
</dbReference>
<accession>A0AAE1JRA8</accession>
<dbReference type="Pfam" id="PF14543">
    <property type="entry name" value="TAXi_N"/>
    <property type="match status" value="1"/>
</dbReference>
<feature type="signal peptide" evidence="8">
    <location>
        <begin position="1"/>
        <end position="22"/>
    </location>
</feature>
<evidence type="ECO:0000259" key="9">
    <source>
        <dbReference type="PROSITE" id="PS51767"/>
    </source>
</evidence>
<evidence type="ECO:0000256" key="1">
    <source>
        <dbReference type="ARBA" id="ARBA00007447"/>
    </source>
</evidence>
<dbReference type="InterPro" id="IPR001969">
    <property type="entry name" value="Aspartic_peptidase_AS"/>
</dbReference>
<dbReference type="InterPro" id="IPR032861">
    <property type="entry name" value="TAXi_N"/>
</dbReference>
<dbReference type="AlphaFoldDB" id="A0AAE1JRA8"/>
<evidence type="ECO:0000256" key="7">
    <source>
        <dbReference type="RuleBase" id="RU000454"/>
    </source>
</evidence>
<evidence type="ECO:0000256" key="2">
    <source>
        <dbReference type="ARBA" id="ARBA00022670"/>
    </source>
</evidence>